<dbReference type="AlphaFoldDB" id="A0A5C6ASJ1"/>
<protein>
    <submittedName>
        <fullName evidence="1">Uncharacterized protein</fullName>
    </submittedName>
</protein>
<comment type="caution">
    <text evidence="1">The sequence shown here is derived from an EMBL/GenBank/DDBJ whole genome shotgun (WGS) entry which is preliminary data.</text>
</comment>
<evidence type="ECO:0000313" key="2">
    <source>
        <dbReference type="Proteomes" id="UP000316213"/>
    </source>
</evidence>
<dbReference type="EMBL" id="SJPM01000002">
    <property type="protein sequence ID" value="TWU02036.1"/>
    <property type="molecule type" value="Genomic_DNA"/>
</dbReference>
<organism evidence="1 2">
    <name type="scientific">Neorhodopirellula pilleata</name>
    <dbReference type="NCBI Taxonomy" id="2714738"/>
    <lineage>
        <taxon>Bacteria</taxon>
        <taxon>Pseudomonadati</taxon>
        <taxon>Planctomycetota</taxon>
        <taxon>Planctomycetia</taxon>
        <taxon>Pirellulales</taxon>
        <taxon>Pirellulaceae</taxon>
        <taxon>Neorhodopirellula</taxon>
    </lineage>
</organism>
<name>A0A5C6ASJ1_9BACT</name>
<evidence type="ECO:0000313" key="1">
    <source>
        <dbReference type="EMBL" id="TWU02036.1"/>
    </source>
</evidence>
<dbReference type="Proteomes" id="UP000316213">
    <property type="component" value="Unassembled WGS sequence"/>
</dbReference>
<gene>
    <name evidence="1" type="ORF">Pla100_17720</name>
</gene>
<accession>A0A5C6ASJ1</accession>
<proteinExistence type="predicted"/>
<keyword evidence="2" id="KW-1185">Reference proteome</keyword>
<reference evidence="1 2" key="1">
    <citation type="submission" date="2019-02" db="EMBL/GenBank/DDBJ databases">
        <title>Deep-cultivation of Planctomycetes and their phenomic and genomic characterization uncovers novel biology.</title>
        <authorList>
            <person name="Wiegand S."/>
            <person name="Jogler M."/>
            <person name="Boedeker C."/>
            <person name="Pinto D."/>
            <person name="Vollmers J."/>
            <person name="Rivas-Marin E."/>
            <person name="Kohn T."/>
            <person name="Peeters S.H."/>
            <person name="Heuer A."/>
            <person name="Rast P."/>
            <person name="Oberbeckmann S."/>
            <person name="Bunk B."/>
            <person name="Jeske O."/>
            <person name="Meyerdierks A."/>
            <person name="Storesund J.E."/>
            <person name="Kallscheuer N."/>
            <person name="Luecker S."/>
            <person name="Lage O.M."/>
            <person name="Pohl T."/>
            <person name="Merkel B.J."/>
            <person name="Hornburger P."/>
            <person name="Mueller R.-W."/>
            <person name="Bruemmer F."/>
            <person name="Labrenz M."/>
            <person name="Spormann A.M."/>
            <person name="Op Den Camp H."/>
            <person name="Overmann J."/>
            <person name="Amann R."/>
            <person name="Jetten M.S.M."/>
            <person name="Mascher T."/>
            <person name="Medema M.H."/>
            <person name="Devos D.P."/>
            <person name="Kaster A.-K."/>
            <person name="Ovreas L."/>
            <person name="Rohde M."/>
            <person name="Galperin M.Y."/>
            <person name="Jogler C."/>
        </authorList>
    </citation>
    <scope>NUCLEOTIDE SEQUENCE [LARGE SCALE GENOMIC DNA]</scope>
    <source>
        <strain evidence="1 2">Pla100</strain>
    </source>
</reference>
<sequence length="53" mass="6316">MPSSVVFAVPFYAWRIVFRGQSYEHRRGWIRERLEFLASVFGIDCLTYTVMVK</sequence>